<comment type="subcellular location">
    <subcellularLocation>
        <location evidence="1">Membrane</location>
        <topology evidence="1">Multi-pass membrane protein</topology>
    </subcellularLocation>
</comment>
<keyword evidence="2" id="KW-0812">Transmembrane</keyword>
<dbReference type="EMBL" id="CP045810">
    <property type="protein sequence ID" value="QHN38070.1"/>
    <property type="molecule type" value="Genomic_DNA"/>
</dbReference>
<dbReference type="RefSeq" id="WP_005188874.1">
    <property type="nucleotide sequence ID" value="NZ_CP045804.1"/>
</dbReference>
<dbReference type="GO" id="GO:0016020">
    <property type="term" value="C:membrane"/>
    <property type="evidence" value="ECO:0007669"/>
    <property type="project" value="UniProtKB-SubCell"/>
</dbReference>
<evidence type="ECO:0000256" key="1">
    <source>
        <dbReference type="ARBA" id="ARBA00004141"/>
    </source>
</evidence>
<name>A0A857KVF3_9ACTN</name>
<feature type="domain" description="Integral membrane bound transporter" evidence="5">
    <location>
        <begin position="308"/>
        <end position="432"/>
    </location>
</feature>
<accession>A0A857KVF3</accession>
<keyword evidence="3" id="KW-1133">Transmembrane helix</keyword>
<evidence type="ECO:0000256" key="4">
    <source>
        <dbReference type="ARBA" id="ARBA00023136"/>
    </source>
</evidence>
<dbReference type="Pfam" id="PF13515">
    <property type="entry name" value="FUSC_2"/>
    <property type="match status" value="1"/>
</dbReference>
<reference evidence="6" key="1">
    <citation type="journal article" date="2021" name="Nat. Microbiol.">
        <title>Cocultivation of an ultrasmall environmental parasitic bacterium with lytic ability against bacteria associated with wastewater foams.</title>
        <authorList>
            <person name="Batinovic S."/>
            <person name="Rose J.J.A."/>
            <person name="Ratcliffe J."/>
            <person name="Seviour R.J."/>
            <person name="Petrovski S."/>
        </authorList>
    </citation>
    <scope>NUCLEOTIDE SEQUENCE</scope>
    <source>
        <strain evidence="6">CON44</strain>
    </source>
</reference>
<dbReference type="AlphaFoldDB" id="A0A857KVF3"/>
<proteinExistence type="predicted"/>
<protein>
    <submittedName>
        <fullName evidence="6">FUSC family protein</fullName>
    </submittedName>
</protein>
<sequence>MDIHIPRPRWFAARNLAHPSALADTLRVDLSKASLGVPLRVGAAVGVVLVVGGLLGQFSLAGFAALGALVSAFCRPDPYRVRFGRLVVMGVGLVVSLVCGAVLGAMSASIWTEIAVLSLLGGVASLLIGALHVTGPGAVVFVFGATGSVGFAQDFGDVGRVAVATVIGVVCGVAASMSPWIVGVVRRGLGVVASWLSARRTLRDPRSSVASASGIKMIGRSSGASASGIKKVGRSSGASESGIKKVGPEGDVSGVKEGGPGGAVSGVKEGGPAATQVAYESVWTCLTRRPHADQVHTALRIVVASGISGAVAVAIGLSHPLWASMGAVAAMQGIRYHRTVQRGIARLVGNVVGGVIAAALLALPLGQWGAIVAIIVLQIIAEICAPWNYAITSAVVTPMALMMTALSVGLDPSIAVDRVLDTLIGVVIGIVIALLTVTRPDIDGILESTAG</sequence>
<evidence type="ECO:0000313" key="6">
    <source>
        <dbReference type="EMBL" id="QHN38070.1"/>
    </source>
</evidence>
<evidence type="ECO:0000256" key="2">
    <source>
        <dbReference type="ARBA" id="ARBA00022692"/>
    </source>
</evidence>
<organism evidence="6">
    <name type="scientific">Gordonia amarae</name>
    <dbReference type="NCBI Taxonomy" id="36821"/>
    <lineage>
        <taxon>Bacteria</taxon>
        <taxon>Bacillati</taxon>
        <taxon>Actinomycetota</taxon>
        <taxon>Actinomycetes</taxon>
        <taxon>Mycobacteriales</taxon>
        <taxon>Gordoniaceae</taxon>
        <taxon>Gordonia</taxon>
    </lineage>
</organism>
<dbReference type="InterPro" id="IPR049453">
    <property type="entry name" value="Memb_transporter_dom"/>
</dbReference>
<keyword evidence="4" id="KW-0472">Membrane</keyword>
<evidence type="ECO:0000256" key="3">
    <source>
        <dbReference type="ARBA" id="ARBA00022989"/>
    </source>
</evidence>
<gene>
    <name evidence="6" type="ORF">GII30_01695</name>
</gene>
<evidence type="ECO:0000259" key="5">
    <source>
        <dbReference type="Pfam" id="PF13515"/>
    </source>
</evidence>